<proteinExistence type="predicted"/>
<evidence type="ECO:0000256" key="6">
    <source>
        <dbReference type="ARBA" id="ARBA00023267"/>
    </source>
</evidence>
<evidence type="ECO:0000313" key="12">
    <source>
        <dbReference type="Proteomes" id="UP000015351"/>
    </source>
</evidence>
<dbReference type="CDD" id="cd06850">
    <property type="entry name" value="biotinyl_domain"/>
    <property type="match status" value="1"/>
</dbReference>
<keyword evidence="5" id="KW-0809">Transit peptide</keyword>
<evidence type="ECO:0000259" key="8">
    <source>
        <dbReference type="PROSITE" id="PS50968"/>
    </source>
</evidence>
<accession>S9RP97</accession>
<comment type="caution">
    <text evidence="11">The sequence shown here is derived from an EMBL/GenBank/DDBJ whole genome shotgun (WGS) entry which is preliminary data.</text>
</comment>
<dbReference type="InterPro" id="IPR001882">
    <property type="entry name" value="Biotin_BS"/>
</dbReference>
<dbReference type="InterPro" id="IPR011761">
    <property type="entry name" value="ATP-grasp"/>
</dbReference>
<dbReference type="STRING" id="1123360.thalar_01251"/>
<dbReference type="FunFam" id="3.40.50.20:FF:000010">
    <property type="entry name" value="Propionyl-CoA carboxylase subunit alpha"/>
    <property type="match status" value="1"/>
</dbReference>
<dbReference type="SUPFAM" id="SSF51246">
    <property type="entry name" value="Rudiment single hybrid motif"/>
    <property type="match status" value="1"/>
</dbReference>
<dbReference type="InterPro" id="IPR050856">
    <property type="entry name" value="Biotin_carboxylase_complex"/>
</dbReference>
<evidence type="ECO:0000259" key="9">
    <source>
        <dbReference type="PROSITE" id="PS50975"/>
    </source>
</evidence>
<dbReference type="PANTHER" id="PTHR18866:SF33">
    <property type="entry name" value="METHYLCROTONOYL-COA CARBOXYLASE SUBUNIT ALPHA, MITOCHONDRIAL-RELATED"/>
    <property type="match status" value="1"/>
</dbReference>
<evidence type="ECO:0000256" key="4">
    <source>
        <dbReference type="ARBA" id="ARBA00022840"/>
    </source>
</evidence>
<dbReference type="FunFam" id="3.30.1490.20:FF:000003">
    <property type="entry name" value="acetyl-CoA carboxylase isoform X1"/>
    <property type="match status" value="1"/>
</dbReference>
<evidence type="ECO:0000256" key="7">
    <source>
        <dbReference type="PROSITE-ProRule" id="PRU00409"/>
    </source>
</evidence>
<dbReference type="Gene3D" id="2.40.50.100">
    <property type="match status" value="1"/>
</dbReference>
<evidence type="ECO:0000256" key="3">
    <source>
        <dbReference type="ARBA" id="ARBA00022741"/>
    </source>
</evidence>
<dbReference type="PROSITE" id="PS50979">
    <property type="entry name" value="BC"/>
    <property type="match status" value="1"/>
</dbReference>
<dbReference type="SMART" id="SM00878">
    <property type="entry name" value="Biotin_carb_C"/>
    <property type="match status" value="1"/>
</dbReference>
<name>S9RP97_9RHOB</name>
<protein>
    <submittedName>
        <fullName evidence="11">Methylcrotonyl-CoA carboxylase biotin-containing subunit</fullName>
        <ecNumber evidence="11">6.4.1.4</ecNumber>
    </submittedName>
</protein>
<dbReference type="InterPro" id="IPR005481">
    <property type="entry name" value="BC-like_N"/>
</dbReference>
<dbReference type="Proteomes" id="UP000015351">
    <property type="component" value="Unassembled WGS sequence"/>
</dbReference>
<dbReference type="PROSITE" id="PS50975">
    <property type="entry name" value="ATP_GRASP"/>
    <property type="match status" value="1"/>
</dbReference>
<dbReference type="EC" id="6.4.1.4" evidence="11"/>
<keyword evidence="6" id="KW-0092">Biotin</keyword>
<dbReference type="InterPro" id="IPR011054">
    <property type="entry name" value="Rudment_hybrid_motif"/>
</dbReference>
<dbReference type="AlphaFoldDB" id="S9RP97"/>
<comment type="cofactor">
    <cofactor evidence="1">
        <name>biotin</name>
        <dbReference type="ChEBI" id="CHEBI:57586"/>
    </cofactor>
</comment>
<dbReference type="InterPro" id="IPR011764">
    <property type="entry name" value="Biotin_carboxylation_dom"/>
</dbReference>
<dbReference type="GO" id="GO:0046872">
    <property type="term" value="F:metal ion binding"/>
    <property type="evidence" value="ECO:0007669"/>
    <property type="project" value="InterPro"/>
</dbReference>
<evidence type="ECO:0000256" key="1">
    <source>
        <dbReference type="ARBA" id="ARBA00001953"/>
    </source>
</evidence>
<dbReference type="InterPro" id="IPR000089">
    <property type="entry name" value="Biotin_lipoyl"/>
</dbReference>
<dbReference type="PANTHER" id="PTHR18866">
    <property type="entry name" value="CARBOXYLASE:PYRUVATE/ACETYL-COA/PROPIONYL-COA CARBOXYLASE"/>
    <property type="match status" value="1"/>
</dbReference>
<evidence type="ECO:0000259" key="10">
    <source>
        <dbReference type="PROSITE" id="PS50979"/>
    </source>
</evidence>
<dbReference type="Pfam" id="PF02785">
    <property type="entry name" value="Biotin_carb_C"/>
    <property type="match status" value="1"/>
</dbReference>
<organism evidence="11 12">
    <name type="scientific">Litoreibacter arenae DSM 19593</name>
    <dbReference type="NCBI Taxonomy" id="1123360"/>
    <lineage>
        <taxon>Bacteria</taxon>
        <taxon>Pseudomonadati</taxon>
        <taxon>Pseudomonadota</taxon>
        <taxon>Alphaproteobacteria</taxon>
        <taxon>Rhodobacterales</taxon>
        <taxon>Roseobacteraceae</taxon>
        <taxon>Litoreibacter</taxon>
    </lineage>
</organism>
<keyword evidence="4 7" id="KW-0067">ATP-binding</keyword>
<dbReference type="SUPFAM" id="SSF56059">
    <property type="entry name" value="Glutathione synthetase ATP-binding domain-like"/>
    <property type="match status" value="1"/>
</dbReference>
<dbReference type="InterPro" id="IPR005482">
    <property type="entry name" value="Biotin_COase_C"/>
</dbReference>
<dbReference type="Pfam" id="PF02786">
    <property type="entry name" value="CPSase_L_D2"/>
    <property type="match status" value="1"/>
</dbReference>
<dbReference type="Pfam" id="PF00289">
    <property type="entry name" value="Biotin_carb_N"/>
    <property type="match status" value="1"/>
</dbReference>
<dbReference type="Gene3D" id="3.30.470.20">
    <property type="entry name" value="ATP-grasp fold, B domain"/>
    <property type="match status" value="1"/>
</dbReference>
<dbReference type="PROSITE" id="PS00867">
    <property type="entry name" value="CPSASE_2"/>
    <property type="match status" value="1"/>
</dbReference>
<keyword evidence="12" id="KW-1185">Reference proteome</keyword>
<dbReference type="Pfam" id="PF00364">
    <property type="entry name" value="Biotin_lipoyl"/>
    <property type="match status" value="1"/>
</dbReference>
<dbReference type="PROSITE" id="PS00188">
    <property type="entry name" value="BIOTIN"/>
    <property type="match status" value="1"/>
</dbReference>
<dbReference type="eggNOG" id="COG4770">
    <property type="taxonomic scope" value="Bacteria"/>
</dbReference>
<dbReference type="FunFam" id="2.40.50.100:FF:000003">
    <property type="entry name" value="Acetyl-CoA carboxylase biotin carboxyl carrier protein"/>
    <property type="match status" value="1"/>
</dbReference>
<sequence>MPPSPVALPRGLPKSQYEALKMFTKILIANRGEIACRIIDTCRRLGVGTVAVHSDVDANARHVDMADEAVSLGGATPAESYLRGDAIIDAALTTGAQAIHPGYGFLSENPDFVEAVDAAGLTFIGPSAHAIRAMGLKDAAKALMVKAGVPVVPGYHEAGQDNLAAEADRIGYPVLIKAVAGGGGKGMRRVNAAKDFAQELEAAQTEAQKAFGNAAVLIEKYVSTPRHIEVQVFGDGTKAVHLFERDCSLQRRHQKVTEEAPAPGMTPEMRDAMGQAAVRAAEAVGYAGAGTVEFIVDASDGLRSDRFYFMEMNTRLQVEHPVTEAITGVDLVEWQLRVASGQGLPATQDDLSITGHSFEARIYAEDVPAGFLPAIGTLHQLQFADGARIDTGVREGDEISPHYDPMIAKLTVHGPDRATALAQLTRALKATRIGGTVTNIGFLAALSEHSGFAAGDVDTGLIERDLEALTKSTEPCTKTRALAAVAALGLHRSVPAFAGVSLWGGVEQTARFAFDEDETARVETLSPAQFRVTLPDAIHDITHTDGTWRVDGSKTAASVWCNGTQGAVFWGETYPFIVVDPLDRAAVQGGGDGVTRAPMPGLVRVVDVKAGAQVKAGDRLLVLEAMKMEHALRAEADGTVAEVMASAGDQVTAGAALVRMEADD</sequence>
<dbReference type="GO" id="GO:0005524">
    <property type="term" value="F:ATP binding"/>
    <property type="evidence" value="ECO:0007669"/>
    <property type="project" value="UniProtKB-UniRule"/>
</dbReference>
<dbReference type="HOGENOM" id="CLU_000395_3_1_5"/>
<dbReference type="EMBL" id="AONI01000009">
    <property type="protein sequence ID" value="EPX79915.1"/>
    <property type="molecule type" value="Genomic_DNA"/>
</dbReference>
<dbReference type="InterPro" id="IPR016185">
    <property type="entry name" value="PreATP-grasp_dom_sf"/>
</dbReference>
<evidence type="ECO:0000256" key="2">
    <source>
        <dbReference type="ARBA" id="ARBA00022598"/>
    </source>
</evidence>
<dbReference type="PROSITE" id="PS50968">
    <property type="entry name" value="BIOTINYL_LIPOYL"/>
    <property type="match status" value="1"/>
</dbReference>
<keyword evidence="2 11" id="KW-0436">Ligase</keyword>
<dbReference type="FunFam" id="3.30.470.20:FF:000028">
    <property type="entry name" value="Methylcrotonoyl-CoA carboxylase subunit alpha, mitochondrial"/>
    <property type="match status" value="1"/>
</dbReference>
<dbReference type="InterPro" id="IPR005479">
    <property type="entry name" value="CPAse_ATP-bd"/>
</dbReference>
<feature type="domain" description="ATP-grasp" evidence="9">
    <location>
        <begin position="141"/>
        <end position="340"/>
    </location>
</feature>
<gene>
    <name evidence="11" type="ORF">thalar_01251</name>
</gene>
<dbReference type="SUPFAM" id="SSF52440">
    <property type="entry name" value="PreATP-grasp domain"/>
    <property type="match status" value="1"/>
</dbReference>
<evidence type="ECO:0000256" key="5">
    <source>
        <dbReference type="ARBA" id="ARBA00022946"/>
    </source>
</evidence>
<keyword evidence="3 7" id="KW-0547">Nucleotide-binding</keyword>
<evidence type="ECO:0000313" key="11">
    <source>
        <dbReference type="EMBL" id="EPX79915.1"/>
    </source>
</evidence>
<dbReference type="GO" id="GO:0004485">
    <property type="term" value="F:methylcrotonoyl-CoA carboxylase activity"/>
    <property type="evidence" value="ECO:0007669"/>
    <property type="project" value="UniProtKB-EC"/>
</dbReference>
<dbReference type="InterPro" id="IPR011053">
    <property type="entry name" value="Single_hybrid_motif"/>
</dbReference>
<reference evidence="12" key="1">
    <citation type="journal article" date="2013" name="Stand. Genomic Sci.">
        <title>Genome sequence of the Litoreibacter arenae type strain (DSM 19593(T)), a member of the Roseobacter clade isolated from sea sand.</title>
        <authorList>
            <person name="Riedel T."/>
            <person name="Fiebig A."/>
            <person name="Petersen J."/>
            <person name="Gronow S."/>
            <person name="Kyrpides N.C."/>
            <person name="Goker M."/>
            <person name="Klenk H.P."/>
        </authorList>
    </citation>
    <scope>NUCLEOTIDE SEQUENCE [LARGE SCALE GENOMIC DNA]</scope>
    <source>
        <strain evidence="12">DSM 19593</strain>
    </source>
</reference>
<feature type="domain" description="Biotin carboxylation" evidence="10">
    <location>
        <begin position="22"/>
        <end position="467"/>
    </location>
</feature>
<dbReference type="PATRIC" id="fig|1123360.3.peg.1240"/>
<dbReference type="SUPFAM" id="SSF51230">
    <property type="entry name" value="Single hybrid motif"/>
    <property type="match status" value="1"/>
</dbReference>
<feature type="domain" description="Lipoyl-binding" evidence="8">
    <location>
        <begin position="589"/>
        <end position="661"/>
    </location>
</feature>